<dbReference type="EMBL" id="MPUH01000007">
    <property type="protein sequence ID" value="OMJ95789.1"/>
    <property type="molecule type" value="Genomic_DNA"/>
</dbReference>
<dbReference type="SUPFAM" id="SSF48452">
    <property type="entry name" value="TPR-like"/>
    <property type="match status" value="1"/>
</dbReference>
<keyword evidence="1" id="KW-0175">Coiled coil</keyword>
<protein>
    <submittedName>
        <fullName evidence="3">Uncharacterized protein</fullName>
    </submittedName>
</protein>
<evidence type="ECO:0000256" key="1">
    <source>
        <dbReference type="SAM" id="Coils"/>
    </source>
</evidence>
<organism evidence="3 4">
    <name type="scientific">Stentor coeruleus</name>
    <dbReference type="NCBI Taxonomy" id="5963"/>
    <lineage>
        <taxon>Eukaryota</taxon>
        <taxon>Sar</taxon>
        <taxon>Alveolata</taxon>
        <taxon>Ciliophora</taxon>
        <taxon>Postciliodesmatophora</taxon>
        <taxon>Heterotrichea</taxon>
        <taxon>Heterotrichida</taxon>
        <taxon>Stentoridae</taxon>
        <taxon>Stentor</taxon>
    </lineage>
</organism>
<dbReference type="Gene3D" id="1.25.40.10">
    <property type="entry name" value="Tetratricopeptide repeat domain"/>
    <property type="match status" value="1"/>
</dbReference>
<comment type="caution">
    <text evidence="3">The sequence shown here is derived from an EMBL/GenBank/DDBJ whole genome shotgun (WGS) entry which is preliminary data.</text>
</comment>
<dbReference type="SMART" id="SM00028">
    <property type="entry name" value="TPR"/>
    <property type="match status" value="2"/>
</dbReference>
<dbReference type="InterPro" id="IPR011990">
    <property type="entry name" value="TPR-like_helical_dom_sf"/>
</dbReference>
<dbReference type="AlphaFoldDB" id="A0A1R2D3E3"/>
<gene>
    <name evidence="3" type="ORF">SteCoe_680</name>
</gene>
<dbReference type="OrthoDB" id="294740at2759"/>
<sequence>MDEPRKLGRPIGRKLQMVLLIPLVLGIIICTIFVIAIVFVSQSQWLDKTKTYIKEKELDFMQTFAEAVSNQMQSILSNQWFYMNFITQIFNKTYESEIFPAENLEAYNLVRADSTYNDNNFPDYETSVYITDTENTPGDYYSIADTFMRIIIQSTNISQQLGIIEQDAELEYLYPLQNMSFTQGTFNNSGICGLSTVNYNPTCTEGYTILLNNTQIKHLLIYYQDGQLIMQNKFDKGAGVSRLDQNFLLDMIATSNDYDIFAMEYLGLWTLFVSDKQPEEFSGDNKTIYNALYGTNTNAKSDFLKNIMPGFENYTNLTSASVSTVIDGKSMFFGFSNIDMTISGNNEPSYFVGVSRSESDILASWNDFILELLKITIIQACIFGVFFILTLITAWRLAMIIVHRVTQPLESITGYLSNNEPALHTIQKSFNSQINSILENLRRIQIIENFIDPSFLLNPVFDTRLKNLETAKDLFESIDNKRGTSIIYNLLGNAHFIKGKNQTAEECYRKALFCLEELLKEIESQEKEEMNLTEEEKTELRNKRDDFKESWADEKKFVKDAICERVQQICMALNMKYKGESENLSEMRNKWKELIKLQTRVLQHYESSRENYIRYLKLLIDMSEVYQTLQYFHTSYELLEIVSEELWKLDIEKKIEVDIDVNRLRKIGIDIFETDKNAHFHVKNITFEKDILMQRMLYRRGMIELDNDKYQKAALDFTLALESGNYYDPSVRKDCIRELYNIMSKFGIISLAPDLKVLYDKYLYEKKSVLFCLGYELKNNSPINNQLVSFFNTTFENVDIKIGALTKNSKNKIMNIHERDFPGMDMENIIIQSKGFDDNENLIDLMHRGIDLLLGGSDVIQGRQSYMVVIYKKENEQSGIGNLSTLQDVFPKGLKVIFVNCADMYGLDFEIFIENNDGVMIDLKGKDFSSSLSQIKAALDLEVSKY</sequence>
<name>A0A1R2D3E3_9CILI</name>
<evidence type="ECO:0000313" key="4">
    <source>
        <dbReference type="Proteomes" id="UP000187209"/>
    </source>
</evidence>
<feature type="coiled-coil region" evidence="1">
    <location>
        <begin position="515"/>
        <end position="550"/>
    </location>
</feature>
<accession>A0A1R2D3E3</accession>
<proteinExistence type="predicted"/>
<dbReference type="Proteomes" id="UP000187209">
    <property type="component" value="Unassembled WGS sequence"/>
</dbReference>
<feature type="transmembrane region" description="Helical" evidence="2">
    <location>
        <begin position="377"/>
        <end position="398"/>
    </location>
</feature>
<evidence type="ECO:0000313" key="3">
    <source>
        <dbReference type="EMBL" id="OMJ95789.1"/>
    </source>
</evidence>
<evidence type="ECO:0000256" key="2">
    <source>
        <dbReference type="SAM" id="Phobius"/>
    </source>
</evidence>
<keyword evidence="2" id="KW-0472">Membrane</keyword>
<keyword evidence="2" id="KW-1133">Transmembrane helix</keyword>
<keyword evidence="2" id="KW-0812">Transmembrane</keyword>
<reference evidence="3 4" key="1">
    <citation type="submission" date="2016-11" db="EMBL/GenBank/DDBJ databases">
        <title>The macronuclear genome of Stentor coeruleus: a giant cell with tiny introns.</title>
        <authorList>
            <person name="Slabodnick M."/>
            <person name="Ruby J.G."/>
            <person name="Reiff S.B."/>
            <person name="Swart E.C."/>
            <person name="Gosai S."/>
            <person name="Prabakaran S."/>
            <person name="Witkowska E."/>
            <person name="Larue G.E."/>
            <person name="Fisher S."/>
            <person name="Freeman R.M."/>
            <person name="Gunawardena J."/>
            <person name="Chu W."/>
            <person name="Stover N.A."/>
            <person name="Gregory B.D."/>
            <person name="Nowacki M."/>
            <person name="Derisi J."/>
            <person name="Roy S.W."/>
            <person name="Marshall W.F."/>
            <person name="Sood P."/>
        </authorList>
    </citation>
    <scope>NUCLEOTIDE SEQUENCE [LARGE SCALE GENOMIC DNA]</scope>
    <source>
        <strain evidence="3">WM001</strain>
    </source>
</reference>
<keyword evidence="4" id="KW-1185">Reference proteome</keyword>
<feature type="transmembrane region" description="Helical" evidence="2">
    <location>
        <begin position="20"/>
        <end position="40"/>
    </location>
</feature>
<dbReference type="InterPro" id="IPR019734">
    <property type="entry name" value="TPR_rpt"/>
</dbReference>